<accession>A0A177A6D4</accession>
<dbReference type="RefSeq" id="XP_024323013.1">
    <property type="nucleotide sequence ID" value="XM_024469236.1"/>
</dbReference>
<dbReference type="EMBL" id="KV441399">
    <property type="protein sequence ID" value="OAF57726.1"/>
    <property type="molecule type" value="Genomic_DNA"/>
</dbReference>
<feature type="compositionally biased region" description="Low complexity" evidence="1">
    <location>
        <begin position="94"/>
        <end position="115"/>
    </location>
</feature>
<evidence type="ECO:0000313" key="2">
    <source>
        <dbReference type="EMBL" id="OAF57726.1"/>
    </source>
</evidence>
<evidence type="ECO:0000256" key="1">
    <source>
        <dbReference type="SAM" id="MobiDB-lite"/>
    </source>
</evidence>
<sequence length="853" mass="92865">MPPQKGVSQGGLGSRTGLRSQGGTNPPDPGAGAGAPPLDPNNQCAPGILPPGPLYGHGVQRATLTPSLSTASQIQPRPGEDPGSFERRRKAREQMSAMQAARRARVRAVAEAAEATRGSGEVEEPKRKRPRRELVDKLNAGATRVTRSAIERDEELGNCPHCSRGQTWPLKCHGGDECIECEAREIVCIRANRRQFDINRARQLQGVEPWRPDIDQCRQCKNIPMSTYGTGLPPAPQRMNVRPSADMRNWPPPSDRLEVPGNVAIPGVLRGYQVLNFGPGHPGVAGPAVEPYVSPYPPAAGPAVGIFAPPVAGPSSEPPSGPVAGPSSEPFARPSSEPFAGPSQSPPVEAGPSSQPLGQGPGINPNNFRNSLYNPFNDDKPPCSHCAADLENRICDQDSPCWECSVRGIVEAEDCRTSRPCELCFMNEMPCDAGSPCQHCMFLGFGADECRPEGLGPQIYFPDNPEESDDEPYIHLTGQPEFDYSCAFCVAYGFEGCDPRDRPCLPCIQHGRTALQCRFEERCARCIEMDVPCDGKMPCSLCATADGLTSMMCLGRGDTTMPGATINEPPEEGDDIPMGERGDYPPLAGFGYQFPPRGGNNPFAPPQAPPQEHVDPAALVAQGLQGQSILPQEEVPRVPPGGFFFPPAHVRETLLPHYRIRTDVYANGQFDPQPGAHVNWRPWAENFRCKETLATGMLCNVLPTMDCDGGEEHGDRNWCVCGECRRRAEESTAHLREEIEVKKNLFCCSTCSQAQMNKFISGTAFENMETLVDNHCDCDAQMRAWLCYACRYKVIHVVGNRMISTREKLTRDSDNAILCPRCGVEPGNKEAAYTLANGVARCSSCWVWINYAK</sequence>
<feature type="compositionally biased region" description="Polar residues" evidence="1">
    <location>
        <begin position="62"/>
        <end position="75"/>
    </location>
</feature>
<dbReference type="VEuPathDB" id="FungiDB:GMDG_06390"/>
<reference evidence="2" key="1">
    <citation type="submission" date="2016-03" db="EMBL/GenBank/DDBJ databases">
        <title>Updated assembly of Pseudogymnoascus destructans, the fungus causing white-nose syndrome of bats.</title>
        <authorList>
            <person name="Palmer J.M."/>
            <person name="Drees K.P."/>
            <person name="Foster J.T."/>
            <person name="Lindner D.L."/>
        </authorList>
    </citation>
    <scope>NUCLEOTIDE SEQUENCE [LARGE SCALE GENOMIC DNA]</scope>
    <source>
        <strain evidence="2">20631-21</strain>
    </source>
</reference>
<feature type="region of interest" description="Disordered" evidence="1">
    <location>
        <begin position="311"/>
        <end position="371"/>
    </location>
</feature>
<organism evidence="2">
    <name type="scientific">Pseudogymnoascus destructans</name>
    <dbReference type="NCBI Taxonomy" id="655981"/>
    <lineage>
        <taxon>Eukaryota</taxon>
        <taxon>Fungi</taxon>
        <taxon>Dikarya</taxon>
        <taxon>Ascomycota</taxon>
        <taxon>Pezizomycotina</taxon>
        <taxon>Leotiomycetes</taxon>
        <taxon>Thelebolales</taxon>
        <taxon>Thelebolaceae</taxon>
        <taxon>Pseudogymnoascus</taxon>
    </lineage>
</organism>
<protein>
    <submittedName>
        <fullName evidence="2">Uncharacterized protein</fullName>
    </submittedName>
</protein>
<dbReference type="AlphaFoldDB" id="A0A177A6D4"/>
<name>A0A177A6D4_9PEZI</name>
<gene>
    <name evidence="2" type="ORF">VC83_05618</name>
</gene>
<dbReference type="OrthoDB" id="424974at2759"/>
<proteinExistence type="predicted"/>
<dbReference type="Proteomes" id="UP000077154">
    <property type="component" value="Unassembled WGS sequence"/>
</dbReference>
<dbReference type="GeneID" id="36288683"/>
<dbReference type="VEuPathDB" id="FungiDB:GMDG_06391"/>
<feature type="region of interest" description="Disordered" evidence="1">
    <location>
        <begin position="1"/>
        <end position="132"/>
    </location>
</feature>